<name>A0A974C706_XENLA</name>
<dbReference type="Gene3D" id="1.20.5.340">
    <property type="match status" value="1"/>
</dbReference>
<proteinExistence type="predicted"/>
<dbReference type="AlphaFoldDB" id="A0A974C706"/>
<protein>
    <submittedName>
        <fullName evidence="2">Uncharacterized protein</fullName>
    </submittedName>
</protein>
<evidence type="ECO:0000313" key="3">
    <source>
        <dbReference type="Proteomes" id="UP000694892"/>
    </source>
</evidence>
<reference evidence="3" key="1">
    <citation type="journal article" date="2016" name="Nature">
        <title>Genome evolution in the allotetraploid frog Xenopus laevis.</title>
        <authorList>
            <person name="Session A.M."/>
            <person name="Uno Y."/>
            <person name="Kwon T."/>
            <person name="Chapman J.A."/>
            <person name="Toyoda A."/>
            <person name="Takahashi S."/>
            <person name="Fukui A."/>
            <person name="Hikosaka A."/>
            <person name="Suzuki A."/>
            <person name="Kondo M."/>
            <person name="van Heeringen S.J."/>
            <person name="Quigley I."/>
            <person name="Heinz S."/>
            <person name="Ogino H."/>
            <person name="Ochi H."/>
            <person name="Hellsten U."/>
            <person name="Lyons J.B."/>
            <person name="Simakov O."/>
            <person name="Putnam N."/>
            <person name="Stites J."/>
            <person name="Kuroki Y."/>
            <person name="Tanaka T."/>
            <person name="Michiue T."/>
            <person name="Watanabe M."/>
            <person name="Bogdanovic O."/>
            <person name="Lister R."/>
            <person name="Georgiou G."/>
            <person name="Paranjpe S.S."/>
            <person name="van Kruijsbergen I."/>
            <person name="Shu S."/>
            <person name="Carlson J."/>
            <person name="Kinoshita T."/>
            <person name="Ohta Y."/>
            <person name="Mawaribuchi S."/>
            <person name="Jenkins J."/>
            <person name="Grimwood J."/>
            <person name="Schmutz J."/>
            <person name="Mitros T."/>
            <person name="Mozaffari S.V."/>
            <person name="Suzuki Y."/>
            <person name="Haramoto Y."/>
            <person name="Yamamoto T.S."/>
            <person name="Takagi C."/>
            <person name="Heald R."/>
            <person name="Miller K."/>
            <person name="Haudenschild C."/>
            <person name="Kitzman J."/>
            <person name="Nakayama T."/>
            <person name="Izutsu Y."/>
            <person name="Robert J."/>
            <person name="Fortriede J."/>
            <person name="Burns K."/>
            <person name="Lotay V."/>
            <person name="Karimi K."/>
            <person name="Yasuoka Y."/>
            <person name="Dichmann D.S."/>
            <person name="Flajnik M.F."/>
            <person name="Houston D.W."/>
            <person name="Shendure J."/>
            <person name="DuPasquier L."/>
            <person name="Vize P.D."/>
            <person name="Zorn A.M."/>
            <person name="Ito M."/>
            <person name="Marcotte E.M."/>
            <person name="Wallingford J.B."/>
            <person name="Ito Y."/>
            <person name="Asashima M."/>
            <person name="Ueno N."/>
            <person name="Matsuda Y."/>
            <person name="Veenstra G.J."/>
            <person name="Fujiyama A."/>
            <person name="Harland R.M."/>
            <person name="Taira M."/>
            <person name="Rokhsar D.S."/>
        </authorList>
    </citation>
    <scope>NUCLEOTIDE SEQUENCE [LARGE SCALE GENOMIC DNA]</scope>
    <source>
        <strain evidence="3">J</strain>
    </source>
</reference>
<dbReference type="EMBL" id="CM004480">
    <property type="protein sequence ID" value="OCT67221.1"/>
    <property type="molecule type" value="Genomic_DNA"/>
</dbReference>
<evidence type="ECO:0000313" key="2">
    <source>
        <dbReference type="EMBL" id="OCT67221.1"/>
    </source>
</evidence>
<accession>A0A974C706</accession>
<evidence type="ECO:0000256" key="1">
    <source>
        <dbReference type="SAM" id="MobiDB-lite"/>
    </source>
</evidence>
<organism evidence="2 3">
    <name type="scientific">Xenopus laevis</name>
    <name type="common">African clawed frog</name>
    <dbReference type="NCBI Taxonomy" id="8355"/>
    <lineage>
        <taxon>Eukaryota</taxon>
        <taxon>Metazoa</taxon>
        <taxon>Chordata</taxon>
        <taxon>Craniata</taxon>
        <taxon>Vertebrata</taxon>
        <taxon>Euteleostomi</taxon>
        <taxon>Amphibia</taxon>
        <taxon>Batrachia</taxon>
        <taxon>Anura</taxon>
        <taxon>Pipoidea</taxon>
        <taxon>Pipidae</taxon>
        <taxon>Xenopodinae</taxon>
        <taxon>Xenopus</taxon>
        <taxon>Xenopus</taxon>
    </lineage>
</organism>
<dbReference type="Proteomes" id="UP000694892">
    <property type="component" value="Chromosome 8L"/>
</dbReference>
<sequence length="261" mass="29318">MPFHKRTLRPQSSWGRRDHSSWCVGTSQCLTSQNEGAWGYHGDKQRTDHESQETLPEQIGAIHAQPGCVIPYPKTETGTQGQIKTSELSKPRDASSVQVQNFTDACLRCLVTLLLQLSDLCRLSLSLYDELEEELLVLHRRTATLQHRTAATYMTICKARQRGLTTQHGNIVLGEGIIGSQQKSFNLTKRLISAGRKMSGLSTHCLKIIRNLDSYDRTFASMASFSYMKSNRNSRLNVCIPAASELFARIYTHNIMDITSV</sequence>
<feature type="region of interest" description="Disordered" evidence="1">
    <location>
        <begin position="1"/>
        <end position="21"/>
    </location>
</feature>
<gene>
    <name evidence="2" type="ORF">XELAEV_18038504mg</name>
</gene>